<evidence type="ECO:0000313" key="7">
    <source>
        <dbReference type="Proteomes" id="UP000811545"/>
    </source>
</evidence>
<comment type="subcellular location">
    <subcellularLocation>
        <location evidence="1">Membrane</location>
        <topology evidence="1">Multi-pass membrane protein</topology>
    </subcellularLocation>
</comment>
<gene>
    <name evidence="6" type="primary">sdcS</name>
    <name evidence="6" type="ORF">DDT42_01389</name>
</gene>
<feature type="transmembrane region" description="Helical" evidence="5">
    <location>
        <begin position="85"/>
        <end position="108"/>
    </location>
</feature>
<dbReference type="InterPro" id="IPR001898">
    <property type="entry name" value="SLC13A/DASS"/>
</dbReference>
<evidence type="ECO:0000256" key="4">
    <source>
        <dbReference type="ARBA" id="ARBA00023136"/>
    </source>
</evidence>
<evidence type="ECO:0000256" key="3">
    <source>
        <dbReference type="ARBA" id="ARBA00022989"/>
    </source>
</evidence>
<dbReference type="PANTHER" id="PTHR10283:SF92">
    <property type="entry name" value="LOW-AFFINITY PHOSPHATE TRANSPORTER PHO91"/>
    <property type="match status" value="1"/>
</dbReference>
<evidence type="ECO:0000256" key="1">
    <source>
        <dbReference type="ARBA" id="ARBA00004141"/>
    </source>
</evidence>
<comment type="caution">
    <text evidence="6">The sequence shown here is derived from an EMBL/GenBank/DDBJ whole genome shotgun (WGS) entry which is preliminary data.</text>
</comment>
<evidence type="ECO:0000256" key="5">
    <source>
        <dbReference type="SAM" id="Phobius"/>
    </source>
</evidence>
<feature type="transmembrane region" description="Helical" evidence="5">
    <location>
        <begin position="128"/>
        <end position="158"/>
    </location>
</feature>
<feature type="transmembrane region" description="Helical" evidence="5">
    <location>
        <begin position="344"/>
        <end position="372"/>
    </location>
</feature>
<name>A0A9E2BH89_PSYF1</name>
<keyword evidence="3 5" id="KW-1133">Transmembrane helix</keyword>
<feature type="transmembrane region" description="Helical" evidence="5">
    <location>
        <begin position="170"/>
        <end position="190"/>
    </location>
</feature>
<feature type="transmembrane region" description="Helical" evidence="5">
    <location>
        <begin position="279"/>
        <end position="299"/>
    </location>
</feature>
<organism evidence="6 7">
    <name type="scientific">Psychracetigena formicireducens</name>
    <dbReference type="NCBI Taxonomy" id="2986056"/>
    <lineage>
        <taxon>Bacteria</taxon>
        <taxon>Bacillati</taxon>
        <taxon>Candidatus Lithacetigenota</taxon>
        <taxon>Candidatus Psychracetigena</taxon>
    </lineage>
</organism>
<feature type="transmembrane region" description="Helical" evidence="5">
    <location>
        <begin position="6"/>
        <end position="25"/>
    </location>
</feature>
<dbReference type="EMBL" id="QLTW01000106">
    <property type="protein sequence ID" value="MBT9145518.1"/>
    <property type="molecule type" value="Genomic_DNA"/>
</dbReference>
<feature type="transmembrane region" description="Helical" evidence="5">
    <location>
        <begin position="55"/>
        <end position="73"/>
    </location>
</feature>
<feature type="transmembrane region" description="Helical" evidence="5">
    <location>
        <begin position="210"/>
        <end position="236"/>
    </location>
</feature>
<dbReference type="GO" id="GO:0005315">
    <property type="term" value="F:phosphate transmembrane transporter activity"/>
    <property type="evidence" value="ECO:0007669"/>
    <property type="project" value="TreeGrafter"/>
</dbReference>
<accession>A0A9E2BH89</accession>
<proteinExistence type="predicted"/>
<keyword evidence="4 5" id="KW-0472">Membrane</keyword>
<dbReference type="Proteomes" id="UP000811545">
    <property type="component" value="Unassembled WGS sequence"/>
</dbReference>
<dbReference type="Pfam" id="PF00939">
    <property type="entry name" value="Na_sulph_symp"/>
    <property type="match status" value="1"/>
</dbReference>
<feature type="transmembrane region" description="Helical" evidence="5">
    <location>
        <begin position="306"/>
        <end position="324"/>
    </location>
</feature>
<evidence type="ECO:0000313" key="6">
    <source>
        <dbReference type="EMBL" id="MBT9145518.1"/>
    </source>
</evidence>
<evidence type="ECO:0000256" key="2">
    <source>
        <dbReference type="ARBA" id="ARBA00022692"/>
    </source>
</evidence>
<sequence>MFFIKYKKLITIVLAIILGYVVYLLPIPDLPVGGRITLGILVIGAILWITEAIPLYSTSLLVLFLNLIFLARVIEVPIRTFISPFFDPVILLFLGGFALSAGLSKYGLDEIFTQAIVSRVGNSPRKVLLGIMAVVAFLSMWMSNTAATVLGMSLSLLIVKNLEAKDPFSLAMILGVPFAANIGGMATPIGTPPNAIAIGLLRAQGIELSFLRWMSVGLPLAIILFMFTYWILITFFKPKAKAVELKISTSKKLNKTQIITLVTFLITITFWLTGEWHKYDPAVGALIPAIVFTGLGILNHDDLGQLGWDVLLLIGGGLSLGVAIEKSGLSQWVVSQASGLQLNPMMVFIFFALFTITLTTFISNTVTASLIVPIGISLVSAEPTSIAIIIALSASIAMILPISTPPNAIAYSSGIIKVKDMAKVGTIIALFSAVILSTLGVYLIKLLT</sequence>
<feature type="transmembrane region" description="Helical" evidence="5">
    <location>
        <begin position="256"/>
        <end position="273"/>
    </location>
</feature>
<feature type="transmembrane region" description="Helical" evidence="5">
    <location>
        <begin position="384"/>
        <end position="404"/>
    </location>
</feature>
<protein>
    <submittedName>
        <fullName evidence="6">Sodium-dependent dicarboxylate transporter SdcS</fullName>
    </submittedName>
</protein>
<dbReference type="AlphaFoldDB" id="A0A9E2BH89"/>
<dbReference type="NCBIfam" id="TIGR00785">
    <property type="entry name" value="dass"/>
    <property type="match status" value="1"/>
</dbReference>
<reference evidence="6 7" key="1">
    <citation type="journal article" date="2021" name="bioRxiv">
        <title>Unique metabolic strategies in Hadean analogues reveal hints for primordial physiology.</title>
        <authorList>
            <person name="Nobu M.K."/>
            <person name="Nakai R."/>
            <person name="Tamazawa S."/>
            <person name="Mori H."/>
            <person name="Toyoda A."/>
            <person name="Ijiri A."/>
            <person name="Suzuki S."/>
            <person name="Kurokawa K."/>
            <person name="Kamagata Y."/>
            <person name="Tamaki H."/>
        </authorList>
    </citation>
    <scope>NUCLEOTIDE SEQUENCE [LARGE SCALE GENOMIC DNA]</scope>
    <source>
        <strain evidence="6">BS525</strain>
    </source>
</reference>
<dbReference type="GO" id="GO:0005886">
    <property type="term" value="C:plasma membrane"/>
    <property type="evidence" value="ECO:0007669"/>
    <property type="project" value="TreeGrafter"/>
</dbReference>
<feature type="transmembrane region" description="Helical" evidence="5">
    <location>
        <begin position="424"/>
        <end position="444"/>
    </location>
</feature>
<dbReference type="PANTHER" id="PTHR10283">
    <property type="entry name" value="SOLUTE CARRIER FAMILY 13 MEMBER"/>
    <property type="match status" value="1"/>
</dbReference>
<keyword evidence="2 5" id="KW-0812">Transmembrane</keyword>